<organism evidence="1 2">
    <name type="scientific">Candidatus Magnetoglobus multicellularis str. Araruama</name>
    <dbReference type="NCBI Taxonomy" id="890399"/>
    <lineage>
        <taxon>Bacteria</taxon>
        <taxon>Pseudomonadati</taxon>
        <taxon>Thermodesulfobacteriota</taxon>
        <taxon>Desulfobacteria</taxon>
        <taxon>Desulfobacterales</taxon>
        <taxon>Desulfobacteraceae</taxon>
        <taxon>Candidatus Magnetoglobus</taxon>
    </lineage>
</organism>
<dbReference type="InterPro" id="IPR027417">
    <property type="entry name" value="P-loop_NTPase"/>
</dbReference>
<evidence type="ECO:0000313" key="2">
    <source>
        <dbReference type="Proteomes" id="UP000189670"/>
    </source>
</evidence>
<name>A0A1V1PD42_9BACT</name>
<dbReference type="Gene3D" id="3.40.50.300">
    <property type="entry name" value="P-loop containing nucleotide triphosphate hydrolases"/>
    <property type="match status" value="1"/>
</dbReference>
<dbReference type="Pfam" id="PF14516">
    <property type="entry name" value="AAA_35"/>
    <property type="match status" value="1"/>
</dbReference>
<accession>A0A1V1PD42</accession>
<evidence type="ECO:0008006" key="3">
    <source>
        <dbReference type="Google" id="ProtNLM"/>
    </source>
</evidence>
<dbReference type="EMBL" id="ATBP01000123">
    <property type="protein sequence ID" value="ETR72683.1"/>
    <property type="molecule type" value="Genomic_DNA"/>
</dbReference>
<gene>
    <name evidence="1" type="ORF">OMM_01529</name>
</gene>
<evidence type="ECO:0000313" key="1">
    <source>
        <dbReference type="EMBL" id="ETR72683.1"/>
    </source>
</evidence>
<proteinExistence type="predicted"/>
<sequence length="208" mass="24436">MTKILKKYTIIPPELYVKRSADNQLQNIIDEMERPGYVLVARQMGKTNLLFNAKRELENDNRLFVYVDLSNTFEKERECYQNIVDLIIEPNENILRESIPEIISLRQLKLSPHQEYLKSLRIILNELQGDLIIILDEIDALRNCNYSDHIFAQIRSTYFARTNFPVLKKITYVLSGVIEPSDLIKDRNKSPFNIGEKIYLDDLLMRSI</sequence>
<reference evidence="2" key="1">
    <citation type="submission" date="2012-11" db="EMBL/GenBank/DDBJ databases">
        <authorList>
            <person name="Lucero-Rivera Y.E."/>
            <person name="Tovar-Ramirez D."/>
        </authorList>
    </citation>
    <scope>NUCLEOTIDE SEQUENCE [LARGE SCALE GENOMIC DNA]</scope>
    <source>
        <strain evidence="2">Araruama</strain>
    </source>
</reference>
<dbReference type="AlphaFoldDB" id="A0A1V1PD42"/>
<dbReference type="SUPFAM" id="SSF52540">
    <property type="entry name" value="P-loop containing nucleoside triphosphate hydrolases"/>
    <property type="match status" value="1"/>
</dbReference>
<protein>
    <recommendedName>
        <fullName evidence="3">AAA+ ATPase domain-containing protein</fullName>
    </recommendedName>
</protein>
<comment type="caution">
    <text evidence="1">The sequence shown here is derived from an EMBL/GenBank/DDBJ whole genome shotgun (WGS) entry which is preliminary data.</text>
</comment>
<dbReference type="Proteomes" id="UP000189670">
    <property type="component" value="Unassembled WGS sequence"/>
</dbReference>